<dbReference type="CDD" id="cd15457">
    <property type="entry name" value="NADAR"/>
    <property type="match status" value="1"/>
</dbReference>
<comment type="caution">
    <text evidence="3">The sequence shown here is derived from an EMBL/GenBank/DDBJ whole genome shotgun (WGS) entry which is preliminary data.</text>
</comment>
<evidence type="ECO:0000256" key="1">
    <source>
        <dbReference type="SAM" id="MobiDB-lite"/>
    </source>
</evidence>
<feature type="region of interest" description="Disordered" evidence="1">
    <location>
        <begin position="202"/>
        <end position="227"/>
    </location>
</feature>
<reference evidence="3" key="1">
    <citation type="journal article" date="2023" name="Mol. Phylogenet. Evol.">
        <title>Genome-scale phylogeny and comparative genomics of the fungal order Sordariales.</title>
        <authorList>
            <person name="Hensen N."/>
            <person name="Bonometti L."/>
            <person name="Westerberg I."/>
            <person name="Brannstrom I.O."/>
            <person name="Guillou S."/>
            <person name="Cros-Aarteil S."/>
            <person name="Calhoun S."/>
            <person name="Haridas S."/>
            <person name="Kuo A."/>
            <person name="Mondo S."/>
            <person name="Pangilinan J."/>
            <person name="Riley R."/>
            <person name="LaButti K."/>
            <person name="Andreopoulos B."/>
            <person name="Lipzen A."/>
            <person name="Chen C."/>
            <person name="Yan M."/>
            <person name="Daum C."/>
            <person name="Ng V."/>
            <person name="Clum A."/>
            <person name="Steindorff A."/>
            <person name="Ohm R.A."/>
            <person name="Martin F."/>
            <person name="Silar P."/>
            <person name="Natvig D.O."/>
            <person name="Lalanne C."/>
            <person name="Gautier V."/>
            <person name="Ament-Velasquez S.L."/>
            <person name="Kruys A."/>
            <person name="Hutchinson M.I."/>
            <person name="Powell A.J."/>
            <person name="Barry K."/>
            <person name="Miller A.N."/>
            <person name="Grigoriev I.V."/>
            <person name="Debuchy R."/>
            <person name="Gladieux P."/>
            <person name="Hiltunen Thoren M."/>
            <person name="Johannesson H."/>
        </authorList>
    </citation>
    <scope>NUCLEOTIDE SEQUENCE</scope>
    <source>
        <strain evidence="3">PSN309</strain>
    </source>
</reference>
<dbReference type="Proteomes" id="UP001302126">
    <property type="component" value="Unassembled WGS sequence"/>
</dbReference>
<accession>A0AAN6X0W9</accession>
<dbReference type="InterPro" id="IPR012816">
    <property type="entry name" value="NADAR"/>
</dbReference>
<keyword evidence="4" id="KW-1185">Reference proteome</keyword>
<dbReference type="EMBL" id="MU864360">
    <property type="protein sequence ID" value="KAK4191263.1"/>
    <property type="molecule type" value="Genomic_DNA"/>
</dbReference>
<proteinExistence type="predicted"/>
<dbReference type="Gene3D" id="1.10.357.40">
    <property type="entry name" value="YbiA-like"/>
    <property type="match status" value="1"/>
</dbReference>
<dbReference type="InterPro" id="IPR037238">
    <property type="entry name" value="YbiA-like_sf"/>
</dbReference>
<organism evidence="3 4">
    <name type="scientific">Podospora australis</name>
    <dbReference type="NCBI Taxonomy" id="1536484"/>
    <lineage>
        <taxon>Eukaryota</taxon>
        <taxon>Fungi</taxon>
        <taxon>Dikarya</taxon>
        <taxon>Ascomycota</taxon>
        <taxon>Pezizomycotina</taxon>
        <taxon>Sordariomycetes</taxon>
        <taxon>Sordariomycetidae</taxon>
        <taxon>Sordariales</taxon>
        <taxon>Podosporaceae</taxon>
        <taxon>Podospora</taxon>
    </lineage>
</organism>
<dbReference type="SUPFAM" id="SSF143990">
    <property type="entry name" value="YbiA-like"/>
    <property type="match status" value="1"/>
</dbReference>
<evidence type="ECO:0000313" key="3">
    <source>
        <dbReference type="EMBL" id="KAK4191263.1"/>
    </source>
</evidence>
<dbReference type="NCBIfam" id="TIGR02464">
    <property type="entry name" value="ribofla_fusion"/>
    <property type="match status" value="1"/>
</dbReference>
<evidence type="ECO:0000313" key="4">
    <source>
        <dbReference type="Proteomes" id="UP001302126"/>
    </source>
</evidence>
<sequence>MPSSKTTSAATPPFGSAPSSAPDNHDSQANLYFWKTIPADPGYLSQWYSMPFTSPDYPGIVFPTAEHYMMYGKAVLFAGPSDPIGAEILSNLNPKAVKGLGRKIPNFDEEVWNKHRERIVQDGNYFKFTSPVPNAEGWVIKGKTLPELLLATGDRLLVEASPFDKIWGVGMDEDNADRAARSKWGLNLLGKALMVVRERIRAEQSKQEEGQEEKSEEAAEKEQKGTG</sequence>
<name>A0AAN6X0W9_9PEZI</name>
<dbReference type="Pfam" id="PF08719">
    <property type="entry name" value="NADAR"/>
    <property type="match status" value="1"/>
</dbReference>
<dbReference type="AlphaFoldDB" id="A0AAN6X0W9"/>
<reference evidence="3" key="2">
    <citation type="submission" date="2023-05" db="EMBL/GenBank/DDBJ databases">
        <authorList>
            <consortium name="Lawrence Berkeley National Laboratory"/>
            <person name="Steindorff A."/>
            <person name="Hensen N."/>
            <person name="Bonometti L."/>
            <person name="Westerberg I."/>
            <person name="Brannstrom I.O."/>
            <person name="Guillou S."/>
            <person name="Cros-Aarteil S."/>
            <person name="Calhoun S."/>
            <person name="Haridas S."/>
            <person name="Kuo A."/>
            <person name="Mondo S."/>
            <person name="Pangilinan J."/>
            <person name="Riley R."/>
            <person name="Labutti K."/>
            <person name="Andreopoulos B."/>
            <person name="Lipzen A."/>
            <person name="Chen C."/>
            <person name="Yanf M."/>
            <person name="Daum C."/>
            <person name="Ng V."/>
            <person name="Clum A."/>
            <person name="Ohm R."/>
            <person name="Martin F."/>
            <person name="Silar P."/>
            <person name="Natvig D."/>
            <person name="Lalanne C."/>
            <person name="Gautier V."/>
            <person name="Ament-Velasquez S.L."/>
            <person name="Kruys A."/>
            <person name="Hutchinson M.I."/>
            <person name="Powell A.J."/>
            <person name="Barry K."/>
            <person name="Miller A.N."/>
            <person name="Grigoriev I.V."/>
            <person name="Debuchy R."/>
            <person name="Gladieux P."/>
            <person name="Thoren M.H."/>
            <person name="Johannesson H."/>
        </authorList>
    </citation>
    <scope>NUCLEOTIDE SEQUENCE</scope>
    <source>
        <strain evidence="3">PSN309</strain>
    </source>
</reference>
<evidence type="ECO:0000259" key="2">
    <source>
        <dbReference type="Pfam" id="PF08719"/>
    </source>
</evidence>
<gene>
    <name evidence="3" type="ORF">QBC35DRAFT_376207</name>
</gene>
<feature type="domain" description="NADAR" evidence="2">
    <location>
        <begin position="32"/>
        <end position="201"/>
    </location>
</feature>
<feature type="compositionally biased region" description="Polar residues" evidence="1">
    <location>
        <begin position="1"/>
        <end position="10"/>
    </location>
</feature>
<protein>
    <recommendedName>
        <fullName evidence="2">NADAR domain-containing protein</fullName>
    </recommendedName>
</protein>
<feature type="region of interest" description="Disordered" evidence="1">
    <location>
        <begin position="1"/>
        <end position="23"/>
    </location>
</feature>